<dbReference type="RefSeq" id="WP_189535887.1">
    <property type="nucleotide sequence ID" value="NZ_BMYX01000020.1"/>
</dbReference>
<dbReference type="Proteomes" id="UP000645257">
    <property type="component" value="Unassembled WGS sequence"/>
</dbReference>
<reference evidence="2" key="1">
    <citation type="journal article" date="2014" name="Int. J. Syst. Evol. Microbiol.">
        <title>Complete genome sequence of Corynebacterium casei LMG S-19264T (=DSM 44701T), isolated from a smear-ripened cheese.</title>
        <authorList>
            <consortium name="US DOE Joint Genome Institute (JGI-PGF)"/>
            <person name="Walter F."/>
            <person name="Albersmeier A."/>
            <person name="Kalinowski J."/>
            <person name="Ruckert C."/>
        </authorList>
    </citation>
    <scope>NUCLEOTIDE SEQUENCE</scope>
    <source>
        <strain evidence="2">KCTC 32182</strain>
    </source>
</reference>
<evidence type="ECO:0000259" key="1">
    <source>
        <dbReference type="PROSITE" id="PS51186"/>
    </source>
</evidence>
<sequence length="156" mass="17550">MTTPLPRQPDLHVLPYADEEARRVINEGLGRYNIAHAGIDDDQPLDVTVTDPQTGRPAGGLTGRTSLGVFFINVFYLPESLRQQGLGSRILGLAEDEARRRGCRTAMLFTMEIQAPDFYRKHGYVEFGRVDCRPDGNARVFLQKTLHQPDRHTQST</sequence>
<dbReference type="InterPro" id="IPR016181">
    <property type="entry name" value="Acyl_CoA_acyltransferase"/>
</dbReference>
<dbReference type="SUPFAM" id="SSF55729">
    <property type="entry name" value="Acyl-CoA N-acyltransferases (Nat)"/>
    <property type="match status" value="1"/>
</dbReference>
<reference evidence="2" key="2">
    <citation type="submission" date="2020-09" db="EMBL/GenBank/DDBJ databases">
        <authorList>
            <person name="Sun Q."/>
            <person name="Kim S."/>
        </authorList>
    </citation>
    <scope>NUCLEOTIDE SEQUENCE</scope>
    <source>
        <strain evidence="2">KCTC 32182</strain>
    </source>
</reference>
<dbReference type="CDD" id="cd04301">
    <property type="entry name" value="NAT_SF"/>
    <property type="match status" value="1"/>
</dbReference>
<dbReference type="InterPro" id="IPR000182">
    <property type="entry name" value="GNAT_dom"/>
</dbReference>
<feature type="domain" description="N-acetyltransferase" evidence="1">
    <location>
        <begin position="1"/>
        <end position="147"/>
    </location>
</feature>
<protein>
    <submittedName>
        <fullName evidence="2">N-acetyltransferase</fullName>
    </submittedName>
</protein>
<comment type="caution">
    <text evidence="2">The sequence shown here is derived from an EMBL/GenBank/DDBJ whole genome shotgun (WGS) entry which is preliminary data.</text>
</comment>
<keyword evidence="3" id="KW-1185">Reference proteome</keyword>
<dbReference type="GO" id="GO:0016747">
    <property type="term" value="F:acyltransferase activity, transferring groups other than amino-acyl groups"/>
    <property type="evidence" value="ECO:0007669"/>
    <property type="project" value="InterPro"/>
</dbReference>
<proteinExistence type="predicted"/>
<dbReference type="Pfam" id="PF00583">
    <property type="entry name" value="Acetyltransf_1"/>
    <property type="match status" value="1"/>
</dbReference>
<dbReference type="EMBL" id="BMYX01000020">
    <property type="protein sequence ID" value="GGY24731.1"/>
    <property type="molecule type" value="Genomic_DNA"/>
</dbReference>
<evidence type="ECO:0000313" key="2">
    <source>
        <dbReference type="EMBL" id="GGY24731.1"/>
    </source>
</evidence>
<organism evidence="2 3">
    <name type="scientific">Paludibacterium paludis</name>
    <dbReference type="NCBI Taxonomy" id="1225769"/>
    <lineage>
        <taxon>Bacteria</taxon>
        <taxon>Pseudomonadati</taxon>
        <taxon>Pseudomonadota</taxon>
        <taxon>Betaproteobacteria</taxon>
        <taxon>Neisseriales</taxon>
        <taxon>Chromobacteriaceae</taxon>
        <taxon>Paludibacterium</taxon>
    </lineage>
</organism>
<evidence type="ECO:0000313" key="3">
    <source>
        <dbReference type="Proteomes" id="UP000645257"/>
    </source>
</evidence>
<name>A0A918UBT5_9NEIS</name>
<accession>A0A918UBT5</accession>
<dbReference type="PROSITE" id="PS51186">
    <property type="entry name" value="GNAT"/>
    <property type="match status" value="1"/>
</dbReference>
<dbReference type="Gene3D" id="3.40.630.30">
    <property type="match status" value="1"/>
</dbReference>
<dbReference type="AlphaFoldDB" id="A0A918UBT5"/>
<gene>
    <name evidence="2" type="ORF">GCM10011289_30440</name>
</gene>